<dbReference type="Proteomes" id="UP000639338">
    <property type="component" value="Unassembled WGS sequence"/>
</dbReference>
<dbReference type="Pfam" id="PF04572">
    <property type="entry name" value="Gb3_synth"/>
    <property type="match status" value="1"/>
</dbReference>
<evidence type="ECO:0000259" key="8">
    <source>
        <dbReference type="Pfam" id="PF04572"/>
    </source>
</evidence>
<evidence type="ECO:0000256" key="1">
    <source>
        <dbReference type="ARBA" id="ARBA00004323"/>
    </source>
</evidence>
<feature type="transmembrane region" description="Helical" evidence="7">
    <location>
        <begin position="12"/>
        <end position="31"/>
    </location>
</feature>
<dbReference type="GO" id="GO:0035248">
    <property type="term" value="F:alpha-1,4-N-acetylgalactosaminyltransferase activity"/>
    <property type="evidence" value="ECO:0007669"/>
    <property type="project" value="TreeGrafter"/>
</dbReference>
<keyword evidence="5" id="KW-0333">Golgi apparatus</keyword>
<keyword evidence="7" id="KW-1133">Transmembrane helix</keyword>
<evidence type="ECO:0000313" key="9">
    <source>
        <dbReference type="EMBL" id="KAF7993056.1"/>
    </source>
</evidence>
<sequence length="364" mass="41698">MMLLKLIARKKIKTILAIVFVLCLFLFTFIIDTHDFVKRARVLTGHIVLDNITCYGDSSTNGSIDTFSIYETMNKTVSSKNIFFFQTNCFGSEGVVLKPRQLCAIESAALMNPNMSIYLLILSHSKFSNNTEDNVKMLLTNYNNIFIKRIYTNDYFKNTPLEDWWKSGVFYESYWPKSHMSDVLRFLTLWKVGGIYLDLDIVVKSSLENLTDFVGAEDAIDANAAVFGLGHTEIGRHVANMCIEDLRKNFRGDNWGNNGPGVITRVLQKLCSTKNVADMTTSKCQGFTVYPPSDFFPIPWKKWKLYFDAKEKNKTMDKIKNSRTIHLWNLHSKSERINVGDQVPYGIIANKYCPMTYNNCGKVF</sequence>
<dbReference type="InterPro" id="IPR007652">
    <property type="entry name" value="A1-4-GlycosylTfrase_dom"/>
</dbReference>
<keyword evidence="3" id="KW-0328">Glycosyltransferase</keyword>
<keyword evidence="6 7" id="KW-0472">Membrane</keyword>
<keyword evidence="10" id="KW-1185">Reference proteome</keyword>
<dbReference type="Gene3D" id="3.90.550.20">
    <property type="match status" value="1"/>
</dbReference>
<evidence type="ECO:0000256" key="6">
    <source>
        <dbReference type="ARBA" id="ARBA00023136"/>
    </source>
</evidence>
<dbReference type="InterPro" id="IPR007577">
    <property type="entry name" value="GlycoTrfase_DXD_sugar-bd_CS"/>
</dbReference>
<gene>
    <name evidence="9" type="ORF">HCN44_005837</name>
</gene>
<dbReference type="AlphaFoldDB" id="A0A834XUL6"/>
<dbReference type="GO" id="GO:0006688">
    <property type="term" value="P:glycosphingolipid biosynthetic process"/>
    <property type="evidence" value="ECO:0007669"/>
    <property type="project" value="TreeGrafter"/>
</dbReference>
<comment type="caution">
    <text evidence="9">The sequence shown here is derived from an EMBL/GenBank/DDBJ whole genome shotgun (WGS) entry which is preliminary data.</text>
</comment>
<dbReference type="Pfam" id="PF04488">
    <property type="entry name" value="Gly_transf_sug"/>
    <property type="match status" value="1"/>
</dbReference>
<comment type="similarity">
    <text evidence="2">Belongs to the glycosyltransferase 32 family.</text>
</comment>
<proteinExistence type="inferred from homology"/>
<protein>
    <recommendedName>
        <fullName evidence="8">Alpha 1,4-glycosyltransferase domain-containing protein</fullName>
    </recommendedName>
</protein>
<feature type="domain" description="Alpha 1,4-glycosyltransferase" evidence="8">
    <location>
        <begin position="231"/>
        <end position="359"/>
    </location>
</feature>
<accession>A0A834XUL6</accession>
<dbReference type="PANTHER" id="PTHR12042">
    <property type="entry name" value="LACTOSYLCERAMIDE 4-ALPHA-GALACTOSYLTRANSFERASE ALPHA- 1,4-GALACTOSYLTRANSFERASE"/>
    <property type="match status" value="1"/>
</dbReference>
<evidence type="ECO:0000256" key="3">
    <source>
        <dbReference type="ARBA" id="ARBA00022676"/>
    </source>
</evidence>
<keyword evidence="4" id="KW-0808">Transferase</keyword>
<evidence type="ECO:0000313" key="10">
    <source>
        <dbReference type="Proteomes" id="UP000639338"/>
    </source>
</evidence>
<organism evidence="9 10">
    <name type="scientific">Aphidius gifuensis</name>
    <name type="common">Parasitoid wasp</name>
    <dbReference type="NCBI Taxonomy" id="684658"/>
    <lineage>
        <taxon>Eukaryota</taxon>
        <taxon>Metazoa</taxon>
        <taxon>Ecdysozoa</taxon>
        <taxon>Arthropoda</taxon>
        <taxon>Hexapoda</taxon>
        <taxon>Insecta</taxon>
        <taxon>Pterygota</taxon>
        <taxon>Neoptera</taxon>
        <taxon>Endopterygota</taxon>
        <taxon>Hymenoptera</taxon>
        <taxon>Apocrita</taxon>
        <taxon>Ichneumonoidea</taxon>
        <taxon>Braconidae</taxon>
        <taxon>Aphidiinae</taxon>
        <taxon>Aphidius</taxon>
    </lineage>
</organism>
<evidence type="ECO:0000256" key="4">
    <source>
        <dbReference type="ARBA" id="ARBA00022679"/>
    </source>
</evidence>
<evidence type="ECO:0000256" key="5">
    <source>
        <dbReference type="ARBA" id="ARBA00023034"/>
    </source>
</evidence>
<keyword evidence="7" id="KW-0812">Transmembrane</keyword>
<evidence type="ECO:0000256" key="7">
    <source>
        <dbReference type="SAM" id="Phobius"/>
    </source>
</evidence>
<dbReference type="GO" id="GO:0000139">
    <property type="term" value="C:Golgi membrane"/>
    <property type="evidence" value="ECO:0007669"/>
    <property type="project" value="UniProtKB-SubCell"/>
</dbReference>
<dbReference type="InterPro" id="IPR051981">
    <property type="entry name" value="Glycosyltransf_32"/>
</dbReference>
<dbReference type="SUPFAM" id="SSF53448">
    <property type="entry name" value="Nucleotide-diphospho-sugar transferases"/>
    <property type="match status" value="1"/>
</dbReference>
<dbReference type="PANTHER" id="PTHR12042:SF21">
    <property type="entry name" value="ALPHA1,4-GALACTOSYLTRANSFERASE 1-RELATED"/>
    <property type="match status" value="1"/>
</dbReference>
<dbReference type="OrthoDB" id="409543at2759"/>
<dbReference type="EMBL" id="JACMRX010000003">
    <property type="protein sequence ID" value="KAF7993056.1"/>
    <property type="molecule type" value="Genomic_DNA"/>
</dbReference>
<comment type="subcellular location">
    <subcellularLocation>
        <location evidence="1">Golgi apparatus membrane</location>
        <topology evidence="1">Single-pass type II membrane protein</topology>
    </subcellularLocation>
</comment>
<reference evidence="9 10" key="1">
    <citation type="submission" date="2020-08" db="EMBL/GenBank/DDBJ databases">
        <title>Aphidius gifuensis genome sequencing and assembly.</title>
        <authorList>
            <person name="Du Z."/>
        </authorList>
    </citation>
    <scope>NUCLEOTIDE SEQUENCE [LARGE SCALE GENOMIC DNA]</scope>
    <source>
        <strain evidence="9">YNYX2018</strain>
        <tissue evidence="9">Adults</tissue>
    </source>
</reference>
<dbReference type="InterPro" id="IPR029044">
    <property type="entry name" value="Nucleotide-diphossugar_trans"/>
</dbReference>
<name>A0A834XUL6_APHGI</name>
<evidence type="ECO:0000256" key="2">
    <source>
        <dbReference type="ARBA" id="ARBA00009003"/>
    </source>
</evidence>